<keyword evidence="2" id="KW-0677">Repeat</keyword>
<dbReference type="PROSITE" id="PS51294">
    <property type="entry name" value="HTH_MYB"/>
    <property type="match status" value="2"/>
</dbReference>
<feature type="region of interest" description="Disordered" evidence="8">
    <location>
        <begin position="306"/>
        <end position="326"/>
    </location>
</feature>
<dbReference type="SUPFAM" id="SSF46689">
    <property type="entry name" value="Homeodomain-like"/>
    <property type="match status" value="1"/>
</dbReference>
<feature type="region of interest" description="Disordered" evidence="8">
    <location>
        <begin position="145"/>
        <end position="193"/>
    </location>
</feature>
<dbReference type="GO" id="GO:0080092">
    <property type="term" value="P:regulation of pollen tube growth"/>
    <property type="evidence" value="ECO:0007669"/>
    <property type="project" value="UniProtKB-ARBA"/>
</dbReference>
<sequence>MAPDGGDGSRSSGASGKSGGPSRQVLKKGPWTAVEDAILMEYVKKHGEGNWNSVQRNSGLIRCGKSCRLRWANHLRPNLKKGTFSAEEERLIVELHAKLGNKWARMAAQLPGRTDNEIKNYWNTRVKRRQRAGLPIYPADIQPKHHQLHHHHDQQRQTNHRQQQHQRQPNSSSSSLSSLLSSSSSSHSQKNSHSLTLSLFNRINFPPTANPPKQHPNSSFLPNSNPQFNLFRDNNGGLALSLTSPSLPFPAATEPWFNPGFSSELFQQTPSLHFNSFRYNNNSRSHKEVSFYPISSLDMGIELPSIQSPLPKPSPTSSANTGSGYIIDATSSDAEEYEIAPEIPLGNSGLLEDLVEESQALTRAEKSKKEKSPADNEAKVKCVSEEAVENLWESSIFAPSSIGMKRKKNPLEEMNSMDDDFLSLLDSFPSTVTPVPEWDDKGGSLSNGRLSGMVTAGVVGINSHREVPRSPVVTAAATPHHEWALGSCCWNNLPGICEEQS</sequence>
<dbReference type="PANTHER" id="PTHR47995:SF18">
    <property type="entry name" value="TRANSCRIPTION FACTOR MYB65"/>
    <property type="match status" value="1"/>
</dbReference>
<evidence type="ECO:0000313" key="12">
    <source>
        <dbReference type="Proteomes" id="UP001642360"/>
    </source>
</evidence>
<dbReference type="GO" id="GO:0003677">
    <property type="term" value="F:DNA binding"/>
    <property type="evidence" value="ECO:0007669"/>
    <property type="project" value="UniProtKB-KW"/>
</dbReference>
<evidence type="ECO:0000313" key="11">
    <source>
        <dbReference type="EMBL" id="CAK9158003.1"/>
    </source>
</evidence>
<dbReference type="FunFam" id="1.10.10.60:FF:000001">
    <property type="entry name" value="MYB-related transcription factor"/>
    <property type="match status" value="1"/>
</dbReference>
<dbReference type="PROSITE" id="PS50090">
    <property type="entry name" value="MYB_LIKE"/>
    <property type="match status" value="2"/>
</dbReference>
<evidence type="ECO:0000256" key="3">
    <source>
        <dbReference type="ARBA" id="ARBA00023015"/>
    </source>
</evidence>
<dbReference type="FunFam" id="1.10.10.60:FF:000404">
    <property type="entry name" value="Transcription factor MYB97"/>
    <property type="match status" value="1"/>
</dbReference>
<dbReference type="Proteomes" id="UP001642360">
    <property type="component" value="Unassembled WGS sequence"/>
</dbReference>
<evidence type="ECO:0000256" key="8">
    <source>
        <dbReference type="SAM" id="MobiDB-lite"/>
    </source>
</evidence>
<feature type="region of interest" description="Disordered" evidence="8">
    <location>
        <begin position="205"/>
        <end position="228"/>
    </location>
</feature>
<comment type="caution">
    <text evidence="11">The sequence shown here is derived from an EMBL/GenBank/DDBJ whole genome shotgun (WGS) entry which is preliminary data.</text>
</comment>
<dbReference type="EMBL" id="CAUOFW020003092">
    <property type="protein sequence ID" value="CAK9158003.1"/>
    <property type="molecule type" value="Genomic_DNA"/>
</dbReference>
<dbReference type="GO" id="GO:0005634">
    <property type="term" value="C:nucleus"/>
    <property type="evidence" value="ECO:0007669"/>
    <property type="project" value="UniProtKB-SubCell"/>
</dbReference>
<evidence type="ECO:0000256" key="5">
    <source>
        <dbReference type="ARBA" id="ARBA00023159"/>
    </source>
</evidence>
<feature type="compositionally biased region" description="Basic residues" evidence="8">
    <location>
        <begin position="145"/>
        <end position="164"/>
    </location>
</feature>
<dbReference type="Gene3D" id="1.10.10.60">
    <property type="entry name" value="Homeodomain-like"/>
    <property type="match status" value="2"/>
</dbReference>
<name>A0ABC8SMA6_9AQUA</name>
<feature type="domain" description="Myb-like" evidence="9">
    <location>
        <begin position="23"/>
        <end position="75"/>
    </location>
</feature>
<organism evidence="11 12">
    <name type="scientific">Ilex paraguariensis</name>
    <name type="common">yerba mate</name>
    <dbReference type="NCBI Taxonomy" id="185542"/>
    <lineage>
        <taxon>Eukaryota</taxon>
        <taxon>Viridiplantae</taxon>
        <taxon>Streptophyta</taxon>
        <taxon>Embryophyta</taxon>
        <taxon>Tracheophyta</taxon>
        <taxon>Spermatophyta</taxon>
        <taxon>Magnoliopsida</taxon>
        <taxon>eudicotyledons</taxon>
        <taxon>Gunneridae</taxon>
        <taxon>Pentapetalae</taxon>
        <taxon>asterids</taxon>
        <taxon>campanulids</taxon>
        <taxon>Aquifoliales</taxon>
        <taxon>Aquifoliaceae</taxon>
        <taxon>Ilex</taxon>
    </lineage>
</organism>
<comment type="subcellular location">
    <subcellularLocation>
        <location evidence="1">Nucleus</location>
    </subcellularLocation>
</comment>
<keyword evidence="5" id="KW-0010">Activator</keyword>
<reference evidence="11 12" key="1">
    <citation type="submission" date="2024-02" db="EMBL/GenBank/DDBJ databases">
        <authorList>
            <person name="Vignale AGUSTIN F."/>
            <person name="Sosa J E."/>
            <person name="Modenutti C."/>
        </authorList>
    </citation>
    <scope>NUCLEOTIDE SEQUENCE [LARGE SCALE GENOMIC DNA]</scope>
</reference>
<evidence type="ECO:0000256" key="1">
    <source>
        <dbReference type="ARBA" id="ARBA00004123"/>
    </source>
</evidence>
<keyword evidence="7" id="KW-0539">Nucleus</keyword>
<evidence type="ECO:0000256" key="6">
    <source>
        <dbReference type="ARBA" id="ARBA00023163"/>
    </source>
</evidence>
<feature type="domain" description="HTH myb-type" evidence="10">
    <location>
        <begin position="23"/>
        <end position="75"/>
    </location>
</feature>
<dbReference type="InterPro" id="IPR009057">
    <property type="entry name" value="Homeodomain-like_sf"/>
</dbReference>
<feature type="domain" description="HTH myb-type" evidence="10">
    <location>
        <begin position="76"/>
        <end position="130"/>
    </location>
</feature>
<feature type="region of interest" description="Disordered" evidence="8">
    <location>
        <begin position="1"/>
        <end position="27"/>
    </location>
</feature>
<evidence type="ECO:0000256" key="2">
    <source>
        <dbReference type="ARBA" id="ARBA00022737"/>
    </source>
</evidence>
<keyword evidence="6" id="KW-0804">Transcription</keyword>
<dbReference type="PANTHER" id="PTHR47995">
    <property type="entry name" value="TRANSCRIPTION FACTOR MYB33-RELATED"/>
    <property type="match status" value="1"/>
</dbReference>
<dbReference type="InterPro" id="IPR017930">
    <property type="entry name" value="Myb_dom"/>
</dbReference>
<proteinExistence type="predicted"/>
<evidence type="ECO:0000259" key="9">
    <source>
        <dbReference type="PROSITE" id="PS50090"/>
    </source>
</evidence>
<gene>
    <name evidence="11" type="ORF">ILEXP_LOCUS26582</name>
</gene>
<dbReference type="GO" id="GO:0090406">
    <property type="term" value="C:pollen tube"/>
    <property type="evidence" value="ECO:0007669"/>
    <property type="project" value="UniProtKB-ARBA"/>
</dbReference>
<keyword evidence="4" id="KW-0238">DNA-binding</keyword>
<feature type="compositionally biased region" description="Polar residues" evidence="8">
    <location>
        <begin position="215"/>
        <end position="228"/>
    </location>
</feature>
<feature type="compositionally biased region" description="Low complexity" evidence="8">
    <location>
        <begin position="165"/>
        <end position="193"/>
    </location>
</feature>
<evidence type="ECO:0000259" key="10">
    <source>
        <dbReference type="PROSITE" id="PS51294"/>
    </source>
</evidence>
<dbReference type="Pfam" id="PF00249">
    <property type="entry name" value="Myb_DNA-binding"/>
    <property type="match status" value="2"/>
</dbReference>
<protein>
    <submittedName>
        <fullName evidence="11">Uncharacterized protein</fullName>
    </submittedName>
</protein>
<evidence type="ECO:0000256" key="7">
    <source>
        <dbReference type="ARBA" id="ARBA00023242"/>
    </source>
</evidence>
<feature type="domain" description="Myb-like" evidence="9">
    <location>
        <begin position="76"/>
        <end position="126"/>
    </location>
</feature>
<keyword evidence="12" id="KW-1185">Reference proteome</keyword>
<feature type="compositionally biased region" description="Low complexity" evidence="8">
    <location>
        <begin position="9"/>
        <end position="23"/>
    </location>
</feature>
<dbReference type="InterPro" id="IPR001005">
    <property type="entry name" value="SANT/Myb"/>
</dbReference>
<evidence type="ECO:0000256" key="4">
    <source>
        <dbReference type="ARBA" id="ARBA00023125"/>
    </source>
</evidence>
<accession>A0ABC8SMA6</accession>
<keyword evidence="3" id="KW-0805">Transcription regulation</keyword>
<dbReference type="GO" id="GO:0048235">
    <property type="term" value="P:pollen sperm cell differentiation"/>
    <property type="evidence" value="ECO:0007669"/>
    <property type="project" value="UniProtKB-ARBA"/>
</dbReference>
<dbReference type="SMART" id="SM00717">
    <property type="entry name" value="SANT"/>
    <property type="match status" value="2"/>
</dbReference>
<dbReference type="AlphaFoldDB" id="A0ABC8SMA6"/>
<dbReference type="CDD" id="cd00167">
    <property type="entry name" value="SANT"/>
    <property type="match status" value="2"/>
</dbReference>
<dbReference type="GO" id="GO:0003700">
    <property type="term" value="F:DNA-binding transcription factor activity"/>
    <property type="evidence" value="ECO:0007669"/>
    <property type="project" value="UniProtKB-ARBA"/>
</dbReference>